<reference evidence="2 3" key="1">
    <citation type="submission" date="2018-04" db="EMBL/GenBank/DDBJ databases">
        <title>Adhaeribacter sp. HMF7616 genome sequencing and assembly.</title>
        <authorList>
            <person name="Kang H."/>
            <person name="Kang J."/>
            <person name="Cha I."/>
            <person name="Kim H."/>
            <person name="Joh K."/>
        </authorList>
    </citation>
    <scope>NUCLEOTIDE SEQUENCE [LARGE SCALE GENOMIC DNA]</scope>
    <source>
        <strain evidence="2 3">HMF7616</strain>
    </source>
</reference>
<dbReference type="Proteomes" id="UP000253919">
    <property type="component" value="Unassembled WGS sequence"/>
</dbReference>
<accession>A0A369QAM7</accession>
<evidence type="ECO:0000313" key="3">
    <source>
        <dbReference type="Proteomes" id="UP000253919"/>
    </source>
</evidence>
<feature type="transmembrane region" description="Helical" evidence="1">
    <location>
        <begin position="77"/>
        <end position="95"/>
    </location>
</feature>
<comment type="caution">
    <text evidence="2">The sequence shown here is derived from an EMBL/GenBank/DDBJ whole genome shotgun (WGS) entry which is preliminary data.</text>
</comment>
<keyword evidence="1" id="KW-0472">Membrane</keyword>
<protein>
    <submittedName>
        <fullName evidence="2">Uncharacterized protein</fullName>
    </submittedName>
</protein>
<keyword evidence="1" id="KW-0812">Transmembrane</keyword>
<name>A0A369QAM7_9BACT</name>
<evidence type="ECO:0000256" key="1">
    <source>
        <dbReference type="SAM" id="Phobius"/>
    </source>
</evidence>
<evidence type="ECO:0000313" key="2">
    <source>
        <dbReference type="EMBL" id="RDC61754.1"/>
    </source>
</evidence>
<sequence length="148" mass="16985">MDLFSEEFYPEKGYSNNCLLLTTENLEIKHQGRRYLLPLNQIENIQLSHIRLLFYYLAGGFTLTLSLIAVLSNFISPLPGILILLVGATSFFIGWRGKLSLQISTTSDDYVFWFSGSYPPFLQFINLVRHRIITFQSVEPDQPSPAFE</sequence>
<dbReference type="RefSeq" id="WP_115371305.1">
    <property type="nucleotide sequence ID" value="NZ_QASA01000001.1"/>
</dbReference>
<dbReference type="EMBL" id="QASA01000001">
    <property type="protein sequence ID" value="RDC61754.1"/>
    <property type="molecule type" value="Genomic_DNA"/>
</dbReference>
<feature type="transmembrane region" description="Helical" evidence="1">
    <location>
        <begin position="52"/>
        <end position="71"/>
    </location>
</feature>
<dbReference type="OrthoDB" id="9850219at2"/>
<keyword evidence="1" id="KW-1133">Transmembrane helix</keyword>
<dbReference type="AlphaFoldDB" id="A0A369QAM7"/>
<proteinExistence type="predicted"/>
<keyword evidence="3" id="KW-1185">Reference proteome</keyword>
<organism evidence="2 3">
    <name type="scientific">Adhaeribacter pallidiroseus</name>
    <dbReference type="NCBI Taxonomy" id="2072847"/>
    <lineage>
        <taxon>Bacteria</taxon>
        <taxon>Pseudomonadati</taxon>
        <taxon>Bacteroidota</taxon>
        <taxon>Cytophagia</taxon>
        <taxon>Cytophagales</taxon>
        <taxon>Hymenobacteraceae</taxon>
        <taxon>Adhaeribacter</taxon>
    </lineage>
</organism>
<gene>
    <name evidence="2" type="ORF">AHMF7616_00337</name>
</gene>